<accession>A0ACD5HEQ1</accession>
<dbReference type="EMBL" id="CP127526">
    <property type="protein sequence ID" value="XRI72981.1"/>
    <property type="molecule type" value="Genomic_DNA"/>
</dbReference>
<reference evidence="1 2" key="1">
    <citation type="journal article" date="2021" name="ISME J.">
        <title>Genomic evolution of the class Acidithiobacillia: deep-branching Proteobacteria living in extreme acidic conditions.</title>
        <authorList>
            <person name="Moya-Beltran A."/>
            <person name="Beard S."/>
            <person name="Rojas-Villalobos C."/>
            <person name="Issotta F."/>
            <person name="Gallardo Y."/>
            <person name="Ulloa R."/>
            <person name="Giaveno A."/>
            <person name="Degli Esposti M."/>
            <person name="Johnson D.B."/>
            <person name="Quatrini R."/>
        </authorList>
    </citation>
    <scope>NUCLEOTIDE SEQUENCE [LARGE SCALE GENOMIC DNA]</scope>
    <source>
        <strain evidence="1 2">GG1-14</strain>
    </source>
</reference>
<evidence type="ECO:0000313" key="2">
    <source>
        <dbReference type="Proteomes" id="UP001195965"/>
    </source>
</evidence>
<dbReference type="Proteomes" id="UP001195965">
    <property type="component" value="Chromosome"/>
</dbReference>
<keyword evidence="2" id="KW-1185">Reference proteome</keyword>
<evidence type="ECO:0000313" key="1">
    <source>
        <dbReference type="EMBL" id="XRI72981.1"/>
    </source>
</evidence>
<name>A0ACD5HEQ1_9PROT</name>
<sequence length="174" mass="20107">MPANTPQIRKAAIEDAPAIARVHVTSWQKAYAHLFPSKYLEQISVWEKTEMWEKSIEQDVAHTLVARYNKQIIGFISIGPERHINNSSSNLEVWAFYVLPEHWSTWVGQSLWKEAQKILVAQGTPKISLWVFDNNPRAKRFYEAAGCTPELNSVQQFELDGVILEEIRYTQHLD</sequence>
<protein>
    <submittedName>
        <fullName evidence="1">GNAT family N-acetyltransferase</fullName>
    </submittedName>
</protein>
<gene>
    <name evidence="1" type="ORF">HHS34_011080</name>
</gene>
<organism evidence="1 2">
    <name type="scientific">Acidithiobacillus montserratensis</name>
    <dbReference type="NCBI Taxonomy" id="2729135"/>
    <lineage>
        <taxon>Bacteria</taxon>
        <taxon>Pseudomonadati</taxon>
        <taxon>Pseudomonadota</taxon>
        <taxon>Acidithiobacillia</taxon>
        <taxon>Acidithiobacillales</taxon>
        <taxon>Acidithiobacillaceae</taxon>
        <taxon>Acidithiobacillus</taxon>
    </lineage>
</organism>
<proteinExistence type="predicted"/>